<comment type="caution">
    <text evidence="14">The sequence shown here is derived from an EMBL/GenBank/DDBJ whole genome shotgun (WGS) entry which is preliminary data.</text>
</comment>
<organism evidence="14 15">
    <name type="scientific">Stichopus japonicus</name>
    <name type="common">Sea cucumber</name>
    <dbReference type="NCBI Taxonomy" id="307972"/>
    <lineage>
        <taxon>Eukaryota</taxon>
        <taxon>Metazoa</taxon>
        <taxon>Echinodermata</taxon>
        <taxon>Eleutherozoa</taxon>
        <taxon>Echinozoa</taxon>
        <taxon>Holothuroidea</taxon>
        <taxon>Aspidochirotacea</taxon>
        <taxon>Aspidochirotida</taxon>
        <taxon>Stichopodidae</taxon>
        <taxon>Apostichopus</taxon>
    </lineage>
</organism>
<dbReference type="EMBL" id="MRZV01000620">
    <property type="protein sequence ID" value="PIK46804.1"/>
    <property type="molecule type" value="Genomic_DNA"/>
</dbReference>
<comment type="subcellular location">
    <subcellularLocation>
        <location evidence="1 11">Nucleus</location>
    </subcellularLocation>
</comment>
<dbReference type="GO" id="GO:0045944">
    <property type="term" value="P:positive regulation of transcription by RNA polymerase II"/>
    <property type="evidence" value="ECO:0007669"/>
    <property type="project" value="TreeGrafter"/>
</dbReference>
<evidence type="ECO:0000313" key="15">
    <source>
        <dbReference type="Proteomes" id="UP000230750"/>
    </source>
</evidence>
<dbReference type="SMART" id="SM00399">
    <property type="entry name" value="ZnF_C4"/>
    <property type="match status" value="1"/>
</dbReference>
<sequence length="567" mass="64663">MITQEGFAKTSFHKLPSVKPLNHSMLYFNCHSLISLTRLMTAESECDMTTTMQGSIDVTQQEGLSPPFYSPVSTPVVVFQDSTQVFFNFDGTMPQEVGTVPGLEPEVSVESTADTSSRESSLEDAMRIPCKVCGDKSTGFHYGVMACEGCKGFFRRSIQKKIEYKCHLDGNCTIERINRNRCQHCRFKKCLVVGMSKESVRIGRYSKKIKQNNLAEIRRLTMRPETAEEKEARERRDIELYSISQTVLQAYNLAIQFPKEKVDGLLSKRDEMMQSYQETNIFPSPNIPLDDLSEEQRNNPKVVAWKQFLEAQMPGAKKVVEFSKCLPGFVSFRQEDQITLLKSGFFEAWIILISRVLSPQDRTMILEDDQFFSRQQINDMDVPDFWNRVFELADVLNKMDLGDMEIAHLMAVTIVTGDRSGLLNKTQTGNMQEKLMECLRREIMRQNAQNSRLVAKLVMLLPTLVSISMMNSENLLMLQKEYPELVLPSLLIELNDLNCNDSSRSLMEETGLYGLNDISSKLPLPRILEEGGLFRPPKAIAEVPTQITFMSQDYEDEDITNLDLSPR</sequence>
<dbReference type="GO" id="GO:0000978">
    <property type="term" value="F:RNA polymerase II cis-regulatory region sequence-specific DNA binding"/>
    <property type="evidence" value="ECO:0007669"/>
    <property type="project" value="TreeGrafter"/>
</dbReference>
<dbReference type="PROSITE" id="PS51843">
    <property type="entry name" value="NR_LBD"/>
    <property type="match status" value="1"/>
</dbReference>
<keyword evidence="7 11" id="KW-0238">DNA-binding</keyword>
<dbReference type="SMART" id="SM00430">
    <property type="entry name" value="HOLI"/>
    <property type="match status" value="1"/>
</dbReference>
<keyword evidence="6 11" id="KW-0805">Transcription regulation</keyword>
<dbReference type="GO" id="GO:0009755">
    <property type="term" value="P:hormone-mediated signaling pathway"/>
    <property type="evidence" value="ECO:0007669"/>
    <property type="project" value="TreeGrafter"/>
</dbReference>
<dbReference type="InterPro" id="IPR001723">
    <property type="entry name" value="Nuclear_hrmn_rcpt"/>
</dbReference>
<evidence type="ECO:0000256" key="8">
    <source>
        <dbReference type="ARBA" id="ARBA00023163"/>
    </source>
</evidence>
<dbReference type="PROSITE" id="PS00031">
    <property type="entry name" value="NUCLEAR_REC_DBD_1"/>
    <property type="match status" value="1"/>
</dbReference>
<dbReference type="PANTHER" id="PTHR24082:SF473">
    <property type="entry name" value="ECDYSONE-INDUCED PROTEIN 75B, ISOFORM B"/>
    <property type="match status" value="1"/>
</dbReference>
<dbReference type="PRINTS" id="PR00047">
    <property type="entry name" value="STROIDFINGER"/>
</dbReference>
<keyword evidence="4 11" id="KW-0863">Zinc-finger</keyword>
<evidence type="ECO:0000259" key="13">
    <source>
        <dbReference type="PROSITE" id="PS51843"/>
    </source>
</evidence>
<dbReference type="GO" id="GO:0005634">
    <property type="term" value="C:nucleus"/>
    <property type="evidence" value="ECO:0007669"/>
    <property type="project" value="UniProtKB-SubCell"/>
</dbReference>
<dbReference type="InterPro" id="IPR001728">
    <property type="entry name" value="ThyrH_rcpt"/>
</dbReference>
<dbReference type="InterPro" id="IPR050234">
    <property type="entry name" value="Nuclear_hormone_rcpt_NR1"/>
</dbReference>
<gene>
    <name evidence="14" type="ORF">BSL78_16355</name>
</gene>
<dbReference type="GO" id="GO:0000122">
    <property type="term" value="P:negative regulation of transcription by RNA polymerase II"/>
    <property type="evidence" value="ECO:0007669"/>
    <property type="project" value="TreeGrafter"/>
</dbReference>
<protein>
    <submittedName>
        <fullName evidence="14">Putative nuclear receptor subfamily 1 group D member 2-like</fullName>
    </submittedName>
</protein>
<feature type="domain" description="NR LBD" evidence="13">
    <location>
        <begin position="264"/>
        <end position="497"/>
    </location>
</feature>
<dbReference type="Pfam" id="PF00105">
    <property type="entry name" value="zf-C4"/>
    <property type="match status" value="1"/>
</dbReference>
<dbReference type="Gene3D" id="1.10.565.10">
    <property type="entry name" value="Retinoid X Receptor"/>
    <property type="match status" value="1"/>
</dbReference>
<dbReference type="PRINTS" id="PR00398">
    <property type="entry name" value="STRDHORMONER"/>
</dbReference>
<dbReference type="InterPro" id="IPR013088">
    <property type="entry name" value="Znf_NHR/GATA"/>
</dbReference>
<dbReference type="Gene3D" id="3.30.50.10">
    <property type="entry name" value="Erythroid Transcription Factor GATA-1, subunit A"/>
    <property type="match status" value="1"/>
</dbReference>
<reference evidence="14 15" key="1">
    <citation type="journal article" date="2017" name="PLoS Biol.">
        <title>The sea cucumber genome provides insights into morphological evolution and visceral regeneration.</title>
        <authorList>
            <person name="Zhang X."/>
            <person name="Sun L."/>
            <person name="Yuan J."/>
            <person name="Sun Y."/>
            <person name="Gao Y."/>
            <person name="Zhang L."/>
            <person name="Li S."/>
            <person name="Dai H."/>
            <person name="Hamel J.F."/>
            <person name="Liu C."/>
            <person name="Yu Y."/>
            <person name="Liu S."/>
            <person name="Lin W."/>
            <person name="Guo K."/>
            <person name="Jin S."/>
            <person name="Xu P."/>
            <person name="Storey K.B."/>
            <person name="Huan P."/>
            <person name="Zhang T."/>
            <person name="Zhou Y."/>
            <person name="Zhang J."/>
            <person name="Lin C."/>
            <person name="Li X."/>
            <person name="Xing L."/>
            <person name="Huo D."/>
            <person name="Sun M."/>
            <person name="Wang L."/>
            <person name="Mercier A."/>
            <person name="Li F."/>
            <person name="Yang H."/>
            <person name="Xiang J."/>
        </authorList>
    </citation>
    <scope>NUCLEOTIDE SEQUENCE [LARGE SCALE GENOMIC DNA]</scope>
    <source>
        <strain evidence="14">Shaxun</strain>
        <tissue evidence="14">Muscle</tissue>
    </source>
</reference>
<evidence type="ECO:0000256" key="7">
    <source>
        <dbReference type="ARBA" id="ARBA00023125"/>
    </source>
</evidence>
<evidence type="ECO:0000256" key="10">
    <source>
        <dbReference type="ARBA" id="ARBA00023242"/>
    </source>
</evidence>
<evidence type="ECO:0000256" key="9">
    <source>
        <dbReference type="ARBA" id="ARBA00023170"/>
    </source>
</evidence>
<dbReference type="PROSITE" id="PS51030">
    <property type="entry name" value="NUCLEAR_REC_DBD_2"/>
    <property type="match status" value="1"/>
</dbReference>
<dbReference type="AlphaFoldDB" id="A0A2G8KFL9"/>
<dbReference type="InterPro" id="IPR001628">
    <property type="entry name" value="Znf_hrmn_rcpt"/>
</dbReference>
<evidence type="ECO:0000256" key="2">
    <source>
        <dbReference type="ARBA" id="ARBA00008092"/>
    </source>
</evidence>
<name>A0A2G8KFL9_STIJA</name>
<dbReference type="Proteomes" id="UP000230750">
    <property type="component" value="Unassembled WGS sequence"/>
</dbReference>
<dbReference type="PANTHER" id="PTHR24082">
    <property type="entry name" value="NUCLEAR HORMONE RECEPTOR"/>
    <property type="match status" value="1"/>
</dbReference>
<dbReference type="PRINTS" id="PR00546">
    <property type="entry name" value="THYROIDHORMR"/>
</dbReference>
<dbReference type="InterPro" id="IPR000536">
    <property type="entry name" value="Nucl_hrmn_rcpt_lig-bd"/>
</dbReference>
<evidence type="ECO:0000259" key="12">
    <source>
        <dbReference type="PROSITE" id="PS51030"/>
    </source>
</evidence>
<dbReference type="Pfam" id="PF00104">
    <property type="entry name" value="Hormone_recep"/>
    <property type="match status" value="1"/>
</dbReference>
<keyword evidence="9 11" id="KW-0675">Receptor</keyword>
<dbReference type="FunFam" id="3.30.50.10:FF:000003">
    <property type="entry name" value="Nuclear orphan receptor ROR-beta"/>
    <property type="match status" value="1"/>
</dbReference>
<keyword evidence="3 11" id="KW-0479">Metal-binding</keyword>
<dbReference type="OrthoDB" id="6081310at2759"/>
<evidence type="ECO:0000256" key="4">
    <source>
        <dbReference type="ARBA" id="ARBA00022771"/>
    </source>
</evidence>
<dbReference type="STRING" id="307972.A0A2G8KFL9"/>
<feature type="domain" description="Nuclear receptor" evidence="12">
    <location>
        <begin position="127"/>
        <end position="202"/>
    </location>
</feature>
<dbReference type="SUPFAM" id="SSF57716">
    <property type="entry name" value="Glucocorticoid receptor-like (DNA-binding domain)"/>
    <property type="match status" value="1"/>
</dbReference>
<dbReference type="InterPro" id="IPR035500">
    <property type="entry name" value="NHR-like_dom_sf"/>
</dbReference>
<dbReference type="SUPFAM" id="SSF48508">
    <property type="entry name" value="Nuclear receptor ligand-binding domain"/>
    <property type="match status" value="1"/>
</dbReference>
<evidence type="ECO:0000256" key="3">
    <source>
        <dbReference type="ARBA" id="ARBA00022723"/>
    </source>
</evidence>
<keyword evidence="5 11" id="KW-0862">Zinc</keyword>
<dbReference type="CDD" id="cd06916">
    <property type="entry name" value="NR_DBD_like"/>
    <property type="match status" value="1"/>
</dbReference>
<evidence type="ECO:0000313" key="14">
    <source>
        <dbReference type="EMBL" id="PIK46804.1"/>
    </source>
</evidence>
<keyword evidence="10 11" id="KW-0539">Nucleus</keyword>
<comment type="similarity">
    <text evidence="2">Belongs to the nuclear hormone receptor family. NR1 subfamily.</text>
</comment>
<dbReference type="GO" id="GO:0008270">
    <property type="term" value="F:zinc ion binding"/>
    <property type="evidence" value="ECO:0007669"/>
    <property type="project" value="UniProtKB-KW"/>
</dbReference>
<evidence type="ECO:0000256" key="1">
    <source>
        <dbReference type="ARBA" id="ARBA00004123"/>
    </source>
</evidence>
<dbReference type="GO" id="GO:0030154">
    <property type="term" value="P:cell differentiation"/>
    <property type="evidence" value="ECO:0007669"/>
    <property type="project" value="TreeGrafter"/>
</dbReference>
<evidence type="ECO:0000256" key="6">
    <source>
        <dbReference type="ARBA" id="ARBA00023015"/>
    </source>
</evidence>
<keyword evidence="15" id="KW-1185">Reference proteome</keyword>
<dbReference type="GO" id="GO:0004879">
    <property type="term" value="F:nuclear receptor activity"/>
    <property type="evidence" value="ECO:0007669"/>
    <property type="project" value="InterPro"/>
</dbReference>
<proteinExistence type="inferred from homology"/>
<keyword evidence="8 11" id="KW-0804">Transcription</keyword>
<evidence type="ECO:0000256" key="11">
    <source>
        <dbReference type="RuleBase" id="RU004334"/>
    </source>
</evidence>
<accession>A0A2G8KFL9</accession>
<evidence type="ECO:0000256" key="5">
    <source>
        <dbReference type="ARBA" id="ARBA00022833"/>
    </source>
</evidence>